<evidence type="ECO:0000259" key="4">
    <source>
        <dbReference type="PROSITE" id="PS50102"/>
    </source>
</evidence>
<feature type="region of interest" description="Disordered" evidence="3">
    <location>
        <begin position="157"/>
        <end position="205"/>
    </location>
</feature>
<protein>
    <recommendedName>
        <fullName evidence="4">RRM domain-containing protein</fullName>
    </recommendedName>
</protein>
<accession>A0A9W9A3V9</accession>
<dbReference type="Gene3D" id="3.30.70.330">
    <property type="match status" value="1"/>
</dbReference>
<dbReference type="PANTHER" id="PTHR48029:SF1">
    <property type="entry name" value="NUCLEOLAR PROTEIN 8"/>
    <property type="match status" value="1"/>
</dbReference>
<sequence length="548" mass="60929">MSDLSPTTFTKRLHISNLNSSPSLSPSDLITLLSHYGLVKKVEGFGKLDGVGGVRKFGFVEVEITDKGLRRCLSMLNGTMYKGAKLRIGEAKPDYFERFLNEKQSAAPSPSSKKARFHHSKFSGIQSPDMTLVTRENAAHRPGWKVMSSGRVVRTMRMRPGKPLPPMPARVAKGKRVLEDVDERNDVNERQEKRRKRKKINTPDSRARVKTVDVTKWDGAYVTGVFLTGDDHDEKENVVDTELDVESPFPLPTSTTSTTTPTLDLSTEKSHTLSFINSFLFSTKPASSSLASQTADWDSDVDLDETNVVVDAVRGGVDSEEGYEIVPKEVDDGEKDAVDVMDVDDDEVEGKVDEAVDENDNVDESDGSDGSDASNGNEVALAVNERCTTPTPSVPQTQNETDANSRRTKKTTFDTLKDLFAPREDEFQGGFSLLNHLDINDYDNDGLVPFSTNPEPALVGVQQARVQIQPTSHQTTQPFLLDRKKPFFFPLPSTLSFTSPSSPFYILPTSLTIQSRWETNKSELTRGWKKRWREAGKVGRRRGMGEEE</sequence>
<dbReference type="InterPro" id="IPR012677">
    <property type="entry name" value="Nucleotide-bd_a/b_plait_sf"/>
</dbReference>
<name>A0A9W9A3V9_9AGAR</name>
<feature type="compositionally biased region" description="Low complexity" evidence="3">
    <location>
        <begin position="252"/>
        <end position="265"/>
    </location>
</feature>
<evidence type="ECO:0000256" key="1">
    <source>
        <dbReference type="ARBA" id="ARBA00022884"/>
    </source>
</evidence>
<dbReference type="OrthoDB" id="21643at2759"/>
<dbReference type="EMBL" id="JAOTPV010000017">
    <property type="protein sequence ID" value="KAJ4473902.1"/>
    <property type="molecule type" value="Genomic_DNA"/>
</dbReference>
<keyword evidence="1 2" id="KW-0694">RNA-binding</keyword>
<evidence type="ECO:0000313" key="6">
    <source>
        <dbReference type="Proteomes" id="UP001150266"/>
    </source>
</evidence>
<dbReference type="InterPro" id="IPR000504">
    <property type="entry name" value="RRM_dom"/>
</dbReference>
<feature type="domain" description="RRM" evidence="4">
    <location>
        <begin position="11"/>
        <end position="93"/>
    </location>
</feature>
<dbReference type="SUPFAM" id="SSF54928">
    <property type="entry name" value="RNA-binding domain, RBD"/>
    <property type="match status" value="1"/>
</dbReference>
<dbReference type="InterPro" id="IPR035979">
    <property type="entry name" value="RBD_domain_sf"/>
</dbReference>
<feature type="compositionally biased region" description="Basic and acidic residues" evidence="3">
    <location>
        <begin position="176"/>
        <end position="192"/>
    </location>
</feature>
<comment type="caution">
    <text evidence="5">The sequence shown here is derived from an EMBL/GenBank/DDBJ whole genome shotgun (WGS) entry which is preliminary data.</text>
</comment>
<keyword evidence="6" id="KW-1185">Reference proteome</keyword>
<organism evidence="5 6">
    <name type="scientific">Lentinula aciculospora</name>
    <dbReference type="NCBI Taxonomy" id="153920"/>
    <lineage>
        <taxon>Eukaryota</taxon>
        <taxon>Fungi</taxon>
        <taxon>Dikarya</taxon>
        <taxon>Basidiomycota</taxon>
        <taxon>Agaricomycotina</taxon>
        <taxon>Agaricomycetes</taxon>
        <taxon>Agaricomycetidae</taxon>
        <taxon>Agaricales</taxon>
        <taxon>Marasmiineae</taxon>
        <taxon>Omphalotaceae</taxon>
        <taxon>Lentinula</taxon>
    </lineage>
</organism>
<dbReference type="PROSITE" id="PS50102">
    <property type="entry name" value="RRM"/>
    <property type="match status" value="1"/>
</dbReference>
<evidence type="ECO:0000256" key="2">
    <source>
        <dbReference type="PROSITE-ProRule" id="PRU00176"/>
    </source>
</evidence>
<dbReference type="PANTHER" id="PTHR48029">
    <property type="entry name" value="NUCLEOLAR PROTEIN 8"/>
    <property type="match status" value="1"/>
</dbReference>
<feature type="region of interest" description="Disordered" evidence="3">
    <location>
        <begin position="345"/>
        <end position="407"/>
    </location>
</feature>
<dbReference type="Proteomes" id="UP001150266">
    <property type="component" value="Unassembled WGS sequence"/>
</dbReference>
<dbReference type="GO" id="GO:0003723">
    <property type="term" value="F:RNA binding"/>
    <property type="evidence" value="ECO:0007669"/>
    <property type="project" value="UniProtKB-UniRule"/>
</dbReference>
<feature type="region of interest" description="Disordered" evidence="3">
    <location>
        <begin position="246"/>
        <end position="265"/>
    </location>
</feature>
<feature type="compositionally biased region" description="Acidic residues" evidence="3">
    <location>
        <begin position="355"/>
        <end position="369"/>
    </location>
</feature>
<feature type="compositionally biased region" description="Polar residues" evidence="3">
    <location>
        <begin position="386"/>
        <end position="402"/>
    </location>
</feature>
<dbReference type="AlphaFoldDB" id="A0A9W9A3V9"/>
<proteinExistence type="predicted"/>
<evidence type="ECO:0000256" key="3">
    <source>
        <dbReference type="SAM" id="MobiDB-lite"/>
    </source>
</evidence>
<dbReference type="SMART" id="SM00360">
    <property type="entry name" value="RRM"/>
    <property type="match status" value="1"/>
</dbReference>
<evidence type="ECO:0000313" key="5">
    <source>
        <dbReference type="EMBL" id="KAJ4473902.1"/>
    </source>
</evidence>
<gene>
    <name evidence="5" type="ORF">J3R30DRAFT_3707906</name>
</gene>
<reference evidence="5" key="1">
    <citation type="submission" date="2022-08" db="EMBL/GenBank/DDBJ databases">
        <title>A Global Phylogenomic Analysis of the Shiitake Genus Lentinula.</title>
        <authorList>
            <consortium name="DOE Joint Genome Institute"/>
            <person name="Sierra-Patev S."/>
            <person name="Min B."/>
            <person name="Naranjo-Ortiz M."/>
            <person name="Looney B."/>
            <person name="Konkel Z."/>
            <person name="Slot J.C."/>
            <person name="Sakamoto Y."/>
            <person name="Steenwyk J.L."/>
            <person name="Rokas A."/>
            <person name="Carro J."/>
            <person name="Camarero S."/>
            <person name="Ferreira P."/>
            <person name="Molpeceres G."/>
            <person name="Ruiz-Duenas F.J."/>
            <person name="Serrano A."/>
            <person name="Henrissat B."/>
            <person name="Drula E."/>
            <person name="Hughes K.W."/>
            <person name="Mata J.L."/>
            <person name="Ishikawa N.K."/>
            <person name="Vargas-Isla R."/>
            <person name="Ushijima S."/>
            <person name="Smith C.A."/>
            <person name="Ahrendt S."/>
            <person name="Andreopoulos W."/>
            <person name="He G."/>
            <person name="Labutti K."/>
            <person name="Lipzen A."/>
            <person name="Ng V."/>
            <person name="Riley R."/>
            <person name="Sandor L."/>
            <person name="Barry K."/>
            <person name="Martinez A.T."/>
            <person name="Xiao Y."/>
            <person name="Gibbons J.G."/>
            <person name="Terashima K."/>
            <person name="Grigoriev I.V."/>
            <person name="Hibbett D.S."/>
        </authorList>
    </citation>
    <scope>NUCLEOTIDE SEQUENCE</scope>
    <source>
        <strain evidence="5">JLM2183</strain>
    </source>
</reference>